<comment type="caution">
    <text evidence="1">The sequence shown here is derived from an EMBL/GenBank/DDBJ whole genome shotgun (WGS) entry which is preliminary data.</text>
</comment>
<evidence type="ECO:0000313" key="1">
    <source>
        <dbReference type="EMBL" id="CAG8662509.1"/>
    </source>
</evidence>
<keyword evidence="2" id="KW-1185">Reference proteome</keyword>
<accession>A0A9N9H917</accession>
<name>A0A9N9H917_9GLOM</name>
<protein>
    <submittedName>
        <fullName evidence="1">7475_t:CDS:1</fullName>
    </submittedName>
</protein>
<feature type="non-terminal residue" evidence="1">
    <location>
        <position position="155"/>
    </location>
</feature>
<organism evidence="1 2">
    <name type="scientific">Paraglomus brasilianum</name>
    <dbReference type="NCBI Taxonomy" id="144538"/>
    <lineage>
        <taxon>Eukaryota</taxon>
        <taxon>Fungi</taxon>
        <taxon>Fungi incertae sedis</taxon>
        <taxon>Mucoromycota</taxon>
        <taxon>Glomeromycotina</taxon>
        <taxon>Glomeromycetes</taxon>
        <taxon>Paraglomerales</taxon>
        <taxon>Paraglomeraceae</taxon>
        <taxon>Paraglomus</taxon>
    </lineage>
</organism>
<proteinExistence type="predicted"/>
<sequence length="155" mass="17756">FVKNKIKLTEAENEKKIKEGDVFLLLSAMSRNIFRSRNMMGSSPWTPNLLDYSALNLSIINVYIKSKRVSNWTSTLFPLPFLSAIDHRTEWQSGYEKSSKWISLTINNTAVEPRTLSLRNTKSIRLLLKLTKPTTAIHLIVENFPADVLESKDTK</sequence>
<dbReference type="EMBL" id="CAJVPI010003814">
    <property type="protein sequence ID" value="CAG8662509.1"/>
    <property type="molecule type" value="Genomic_DNA"/>
</dbReference>
<evidence type="ECO:0000313" key="2">
    <source>
        <dbReference type="Proteomes" id="UP000789739"/>
    </source>
</evidence>
<dbReference type="Proteomes" id="UP000789739">
    <property type="component" value="Unassembled WGS sequence"/>
</dbReference>
<dbReference type="AlphaFoldDB" id="A0A9N9H917"/>
<gene>
    <name evidence="1" type="ORF">PBRASI_LOCUS10862</name>
</gene>
<reference evidence="1" key="1">
    <citation type="submission" date="2021-06" db="EMBL/GenBank/DDBJ databases">
        <authorList>
            <person name="Kallberg Y."/>
            <person name="Tangrot J."/>
            <person name="Rosling A."/>
        </authorList>
    </citation>
    <scope>NUCLEOTIDE SEQUENCE</scope>
    <source>
        <strain evidence="1">BR232B</strain>
    </source>
</reference>